<evidence type="ECO:0000256" key="3">
    <source>
        <dbReference type="ARBA" id="ARBA00012438"/>
    </source>
</evidence>
<dbReference type="CDD" id="cd18773">
    <property type="entry name" value="PDC1_HK_sensor"/>
    <property type="match status" value="1"/>
</dbReference>
<keyword evidence="4" id="KW-0597">Phosphoprotein</keyword>
<dbReference type="PROSITE" id="PS50885">
    <property type="entry name" value="HAMP"/>
    <property type="match status" value="1"/>
</dbReference>
<dbReference type="Gene3D" id="3.30.565.10">
    <property type="entry name" value="Histidine kinase-like ATPase, C-terminal domain"/>
    <property type="match status" value="1"/>
</dbReference>
<dbReference type="EC" id="2.7.13.3" evidence="3"/>
<dbReference type="EMBL" id="JAEUXJ010000008">
    <property type="protein sequence ID" value="MBL6457275.1"/>
    <property type="molecule type" value="Genomic_DNA"/>
</dbReference>
<dbReference type="RefSeq" id="WP_202827025.1">
    <property type="nucleotide sequence ID" value="NZ_JAEUXJ010000008.1"/>
</dbReference>
<evidence type="ECO:0000256" key="9">
    <source>
        <dbReference type="SAM" id="Phobius"/>
    </source>
</evidence>
<dbReference type="CDD" id="cd18774">
    <property type="entry name" value="PDC2_HK_sensor"/>
    <property type="match status" value="1"/>
</dbReference>
<comment type="catalytic activity">
    <reaction evidence="1">
        <text>ATP + protein L-histidine = ADP + protein N-phospho-L-histidine.</text>
        <dbReference type="EC" id="2.7.13.3"/>
    </reaction>
</comment>
<evidence type="ECO:0000256" key="7">
    <source>
        <dbReference type="ARBA" id="ARBA00022777"/>
    </source>
</evidence>
<dbReference type="SMART" id="SM00911">
    <property type="entry name" value="HWE_HK"/>
    <property type="match status" value="1"/>
</dbReference>
<dbReference type="PANTHER" id="PTHR41523:SF8">
    <property type="entry name" value="ETHYLENE RESPONSE SENSOR PROTEIN"/>
    <property type="match status" value="1"/>
</dbReference>
<evidence type="ECO:0000256" key="2">
    <source>
        <dbReference type="ARBA" id="ARBA00004370"/>
    </source>
</evidence>
<keyword evidence="9" id="KW-0472">Membrane</keyword>
<comment type="caution">
    <text evidence="11">The sequence shown here is derived from an EMBL/GenBank/DDBJ whole genome shotgun (WGS) entry which is preliminary data.</text>
</comment>
<protein>
    <recommendedName>
        <fullName evidence="3">histidine kinase</fullName>
        <ecNumber evidence="3">2.7.13.3</ecNumber>
    </recommendedName>
</protein>
<keyword evidence="6" id="KW-0547">Nucleotide-binding</keyword>
<keyword evidence="12" id="KW-1185">Reference proteome</keyword>
<name>A0ABS1V6G6_9PROT</name>
<feature type="domain" description="HAMP" evidence="10">
    <location>
        <begin position="320"/>
        <end position="359"/>
    </location>
</feature>
<comment type="subcellular location">
    <subcellularLocation>
        <location evidence="2">Membrane</location>
    </subcellularLocation>
</comment>
<evidence type="ECO:0000256" key="5">
    <source>
        <dbReference type="ARBA" id="ARBA00022679"/>
    </source>
</evidence>
<evidence type="ECO:0000256" key="6">
    <source>
        <dbReference type="ARBA" id="ARBA00022741"/>
    </source>
</evidence>
<keyword evidence="7" id="KW-0418">Kinase</keyword>
<dbReference type="Proteomes" id="UP000606490">
    <property type="component" value="Unassembled WGS sequence"/>
</dbReference>
<gene>
    <name evidence="11" type="ORF">JMJ55_18220</name>
</gene>
<dbReference type="PANTHER" id="PTHR41523">
    <property type="entry name" value="TWO-COMPONENT SYSTEM SENSOR PROTEIN"/>
    <property type="match status" value="1"/>
</dbReference>
<dbReference type="InterPro" id="IPR011102">
    <property type="entry name" value="Sig_transdc_His_kinase_HWE"/>
</dbReference>
<sequence length="567" mass="59442">MNLPPPSTDPARSTPAGRPRSLRAHLAALVLAVLLPALAIAGAAAWRLAEGYRAASEARLEDTARAMALFLDSEVETRLAAASALASSPLLEHDDLGEFASWARAVSEAVGGWVVLNEAAPGHRQLVNTALREGAPLPPPSEPGEGAWEVLRRAVETGRPVVSDLFVGRGSGRLIAIVAAPALRNGRVTHVVALTIDPELLARRLRERGPSGSVYASLVDGKGWIVARSRDQDRFFGQSAPIWPLPREAHTQPTFRTTSFNETEVLVAAAWMRSAPGWVAAVAEPYALHQARWIRPLLGLAAGTALVLALGLAVAAGFARRILRPLQALVGRAEALAANEPAPPVPQTGVTEFETLRQATLRAEAARELLTREVDHRAKNVLAVVQAALRLTPRDDPAAYAAAIEGRIAALARTHALLAGTRWRGADLRTLAEAELALFLSGGTGTIPPATSAEIEGPAVTLSAGGAQALSMALHELATNAAKYGALSTPGGKVSLSWALDAAAGLLRLRWQERGGPVLAGPPARRGFGSRIIEATLRSQLGGAARLSWEAAGLVCVAELPLARAVA</sequence>
<evidence type="ECO:0000256" key="8">
    <source>
        <dbReference type="ARBA" id="ARBA00022840"/>
    </source>
</evidence>
<keyword evidence="9" id="KW-1133">Transmembrane helix</keyword>
<evidence type="ECO:0000256" key="1">
    <source>
        <dbReference type="ARBA" id="ARBA00000085"/>
    </source>
</evidence>
<dbReference type="InterPro" id="IPR003660">
    <property type="entry name" value="HAMP_dom"/>
</dbReference>
<keyword evidence="5" id="KW-0808">Transferase</keyword>
<dbReference type="Gene3D" id="6.10.340.10">
    <property type="match status" value="1"/>
</dbReference>
<proteinExistence type="predicted"/>
<evidence type="ECO:0000313" key="11">
    <source>
        <dbReference type="EMBL" id="MBL6457275.1"/>
    </source>
</evidence>
<feature type="transmembrane region" description="Helical" evidence="9">
    <location>
        <begin position="26"/>
        <end position="49"/>
    </location>
</feature>
<organism evidence="11 12">
    <name type="scientific">Belnapia mucosa</name>
    <dbReference type="NCBI Taxonomy" id="2804532"/>
    <lineage>
        <taxon>Bacteria</taxon>
        <taxon>Pseudomonadati</taxon>
        <taxon>Pseudomonadota</taxon>
        <taxon>Alphaproteobacteria</taxon>
        <taxon>Acetobacterales</taxon>
        <taxon>Roseomonadaceae</taxon>
        <taxon>Belnapia</taxon>
    </lineage>
</organism>
<dbReference type="InterPro" id="IPR036890">
    <property type="entry name" value="HATPase_C_sf"/>
</dbReference>
<keyword evidence="9" id="KW-0812">Transmembrane</keyword>
<dbReference type="Pfam" id="PF07536">
    <property type="entry name" value="HWE_HK"/>
    <property type="match status" value="1"/>
</dbReference>
<reference evidence="11 12" key="1">
    <citation type="submission" date="2021-01" db="EMBL/GenBank/DDBJ databases">
        <title>Belnapia mucosa sp. nov. and Belnapia arida sp. nov., isolated from the Tabernas Desert (Almeria, Spain).</title>
        <authorList>
            <person name="Molina-Menor E."/>
            <person name="Vidal-Verdu A."/>
            <person name="Calonge A."/>
            <person name="Satari L."/>
            <person name="Pereto Magraner J."/>
            <person name="Porcar Miralles M."/>
        </authorList>
    </citation>
    <scope>NUCLEOTIDE SEQUENCE [LARGE SCALE GENOMIC DNA]</scope>
    <source>
        <strain evidence="11 12">T6</strain>
    </source>
</reference>
<evidence type="ECO:0000313" key="12">
    <source>
        <dbReference type="Proteomes" id="UP000606490"/>
    </source>
</evidence>
<accession>A0ABS1V6G6</accession>
<keyword evidence="8" id="KW-0067">ATP-binding</keyword>
<evidence type="ECO:0000256" key="4">
    <source>
        <dbReference type="ARBA" id="ARBA00022553"/>
    </source>
</evidence>
<feature type="transmembrane region" description="Helical" evidence="9">
    <location>
        <begin position="297"/>
        <end position="319"/>
    </location>
</feature>
<evidence type="ECO:0000259" key="10">
    <source>
        <dbReference type="PROSITE" id="PS50885"/>
    </source>
</evidence>